<feature type="compositionally biased region" description="Basic residues" evidence="1">
    <location>
        <begin position="117"/>
        <end position="134"/>
    </location>
</feature>
<dbReference type="Pfam" id="PF14200">
    <property type="entry name" value="RicinB_lectin_2"/>
    <property type="match status" value="1"/>
</dbReference>
<keyword evidence="4" id="KW-1185">Reference proteome</keyword>
<evidence type="ECO:0000313" key="4">
    <source>
        <dbReference type="Proteomes" id="UP000295258"/>
    </source>
</evidence>
<dbReference type="PROSITE" id="PS50231">
    <property type="entry name" value="RICIN_B_LECTIN"/>
    <property type="match status" value="1"/>
</dbReference>
<feature type="compositionally biased region" description="Pro residues" evidence="1">
    <location>
        <begin position="1"/>
        <end position="11"/>
    </location>
</feature>
<dbReference type="EMBL" id="SMKO01000056">
    <property type="protein sequence ID" value="TDD03290.1"/>
    <property type="molecule type" value="Genomic_DNA"/>
</dbReference>
<feature type="region of interest" description="Disordered" evidence="1">
    <location>
        <begin position="52"/>
        <end position="135"/>
    </location>
</feature>
<feature type="region of interest" description="Disordered" evidence="1">
    <location>
        <begin position="1"/>
        <end position="32"/>
    </location>
</feature>
<feature type="domain" description="Ricin B lectin" evidence="2">
    <location>
        <begin position="148"/>
        <end position="192"/>
    </location>
</feature>
<comment type="caution">
    <text evidence="3">The sequence shown here is derived from an EMBL/GenBank/DDBJ whole genome shotgun (WGS) entry which is preliminary data.</text>
</comment>
<dbReference type="SUPFAM" id="SSF50370">
    <property type="entry name" value="Ricin B-like lectins"/>
    <property type="match status" value="1"/>
</dbReference>
<protein>
    <recommendedName>
        <fullName evidence="2">Ricin B lectin domain-containing protein</fullName>
    </recommendedName>
</protein>
<name>A0A4R4VST0_9ACTN</name>
<dbReference type="AlphaFoldDB" id="A0A4R4VST0"/>
<dbReference type="Gene3D" id="2.80.10.50">
    <property type="match status" value="1"/>
</dbReference>
<evidence type="ECO:0000256" key="1">
    <source>
        <dbReference type="SAM" id="MobiDB-lite"/>
    </source>
</evidence>
<dbReference type="InterPro" id="IPR000772">
    <property type="entry name" value="Ricin_B_lectin"/>
</dbReference>
<dbReference type="InterPro" id="IPR035992">
    <property type="entry name" value="Ricin_B-like_lectins"/>
</dbReference>
<gene>
    <name evidence="3" type="ORF">E1292_21560</name>
</gene>
<proteinExistence type="predicted"/>
<evidence type="ECO:0000313" key="3">
    <source>
        <dbReference type="EMBL" id="TDD03290.1"/>
    </source>
</evidence>
<accession>A0A4R4VST0</accession>
<evidence type="ECO:0000259" key="2">
    <source>
        <dbReference type="Pfam" id="PF14200"/>
    </source>
</evidence>
<dbReference type="Proteomes" id="UP000295258">
    <property type="component" value="Unassembled WGS sequence"/>
</dbReference>
<dbReference type="CDD" id="cd00161">
    <property type="entry name" value="beta-trefoil_Ricin-like"/>
    <property type="match status" value="1"/>
</dbReference>
<sequence length="196" mass="21501">MRLPPHPPPLPLTARPPGVRRCRTPGSSSPDACPFVQSREHYLQIHGHARGLVRRHRRTPVRDATVARTGTTVPGGSPFTRPSATPALRHGRARRSDEGGSPLTSRKPGRFHERHTIRSGRSRPARRRARRLLRGRGGAPVGARIVWYQIIVEHSGQCLDVAHASTAHAADVVQATCGGPGARGNQTWRFRPVAFH</sequence>
<reference evidence="3 4" key="1">
    <citation type="submission" date="2019-03" db="EMBL/GenBank/DDBJ databases">
        <title>Draft genome sequences of novel Actinobacteria.</title>
        <authorList>
            <person name="Sahin N."/>
            <person name="Ay H."/>
            <person name="Saygin H."/>
        </authorList>
    </citation>
    <scope>NUCLEOTIDE SEQUENCE [LARGE SCALE GENOMIC DNA]</scope>
    <source>
        <strain evidence="3 4">KC310</strain>
    </source>
</reference>
<organism evidence="3 4">
    <name type="scientific">Nonomuraea deserti</name>
    <dbReference type="NCBI Taxonomy" id="1848322"/>
    <lineage>
        <taxon>Bacteria</taxon>
        <taxon>Bacillati</taxon>
        <taxon>Actinomycetota</taxon>
        <taxon>Actinomycetes</taxon>
        <taxon>Streptosporangiales</taxon>
        <taxon>Streptosporangiaceae</taxon>
        <taxon>Nonomuraea</taxon>
    </lineage>
</organism>